<dbReference type="OrthoDB" id="9788127at2"/>
<reference evidence="1 2" key="1">
    <citation type="journal article" date="2016" name="BMC Genomics">
        <title>Combined genomic and structural analyses of a cultured magnetotactic bacterium reveals its niche adaptation to a dynamic environment.</title>
        <authorList>
            <person name="Araujo A.C."/>
            <person name="Morillo V."/>
            <person name="Cypriano J."/>
            <person name="Teixeira L.C."/>
            <person name="Leao P."/>
            <person name="Lyra S."/>
            <person name="Almeida L.G."/>
            <person name="Bazylinski D.A."/>
            <person name="Vasconcellos A.T."/>
            <person name="Abreu F."/>
            <person name="Lins U."/>
        </authorList>
    </citation>
    <scope>NUCLEOTIDE SEQUENCE [LARGE SCALE GENOMIC DNA]</scope>
    <source>
        <strain evidence="1 2">IT-1</strain>
    </source>
</reference>
<accession>A0A1Y2K8K8</accession>
<dbReference type="Gene3D" id="1.10.10.410">
    <property type="match status" value="1"/>
</dbReference>
<keyword evidence="2" id="KW-1185">Reference proteome</keyword>
<dbReference type="InterPro" id="IPR042184">
    <property type="entry name" value="YqeY/Aim41_N"/>
</dbReference>
<dbReference type="Pfam" id="PF09424">
    <property type="entry name" value="YqeY"/>
    <property type="match status" value="1"/>
</dbReference>
<dbReference type="Proteomes" id="UP000194003">
    <property type="component" value="Unassembled WGS sequence"/>
</dbReference>
<comment type="caution">
    <text evidence="1">The sequence shown here is derived from an EMBL/GenBank/DDBJ whole genome shotgun (WGS) entry which is preliminary data.</text>
</comment>
<dbReference type="InterPro" id="IPR019004">
    <property type="entry name" value="YqeY/Aim41"/>
</dbReference>
<protein>
    <submittedName>
        <fullName evidence="1">Putative GatB/Yqey domain-containing protein</fullName>
    </submittedName>
</protein>
<dbReference type="STRING" id="1434232.MAIT1_00005"/>
<proteinExistence type="predicted"/>
<dbReference type="Gene3D" id="1.10.1510.10">
    <property type="entry name" value="Uncharacterised protein YqeY/AIM41 PF09424, N-terminal domain"/>
    <property type="match status" value="1"/>
</dbReference>
<dbReference type="RefSeq" id="WP_085441026.1">
    <property type="nucleotide sequence ID" value="NZ_LVJN01000015.1"/>
</dbReference>
<dbReference type="InterPro" id="IPR003789">
    <property type="entry name" value="Asn/Gln_tRNA_amidoTrase-B-like"/>
</dbReference>
<dbReference type="PANTHER" id="PTHR28055">
    <property type="entry name" value="ALTERED INHERITANCE OF MITOCHONDRIA PROTEIN 41, MITOCHONDRIAL"/>
    <property type="match status" value="1"/>
</dbReference>
<sequence>MTISQRISDDLKTAMRAKDSARTGALRMLRAAILNEEKSGGKAMTEADAIRVVRAQIKQRRDSAEAFRNAGREESADKELGEIAVLEEYLPPALSEEQMSAIVDAAIAAAGAASIKEMGKVMGQLKGSVPEGADMGALSALVKKRLAGA</sequence>
<dbReference type="AlphaFoldDB" id="A0A1Y2K8K8"/>
<dbReference type="GO" id="GO:0016884">
    <property type="term" value="F:carbon-nitrogen ligase activity, with glutamine as amido-N-donor"/>
    <property type="evidence" value="ECO:0007669"/>
    <property type="project" value="InterPro"/>
</dbReference>
<evidence type="ECO:0000313" key="1">
    <source>
        <dbReference type="EMBL" id="OSM07078.1"/>
    </source>
</evidence>
<name>A0A1Y2K8K8_9PROT</name>
<dbReference type="EMBL" id="LVJN01000015">
    <property type="protein sequence ID" value="OSM07078.1"/>
    <property type="molecule type" value="Genomic_DNA"/>
</dbReference>
<dbReference type="InterPro" id="IPR023168">
    <property type="entry name" value="GatB_Yqey_C_2"/>
</dbReference>
<dbReference type="PANTHER" id="PTHR28055:SF1">
    <property type="entry name" value="ALTERED INHERITANCE OF MITOCHONDRIA PROTEIN 41, MITOCHONDRIAL"/>
    <property type="match status" value="1"/>
</dbReference>
<organism evidence="1 2">
    <name type="scientific">Magnetofaba australis IT-1</name>
    <dbReference type="NCBI Taxonomy" id="1434232"/>
    <lineage>
        <taxon>Bacteria</taxon>
        <taxon>Pseudomonadati</taxon>
        <taxon>Pseudomonadota</taxon>
        <taxon>Magnetococcia</taxon>
        <taxon>Magnetococcales</taxon>
        <taxon>Magnetococcaceae</taxon>
        <taxon>Magnetofaba</taxon>
    </lineage>
</organism>
<evidence type="ECO:0000313" key="2">
    <source>
        <dbReference type="Proteomes" id="UP000194003"/>
    </source>
</evidence>
<dbReference type="SUPFAM" id="SSF89095">
    <property type="entry name" value="GatB/YqeY motif"/>
    <property type="match status" value="1"/>
</dbReference>
<gene>
    <name evidence="1" type="ORF">MAIT1_00005</name>
</gene>